<dbReference type="AlphaFoldDB" id="A0AAD3D4Q4"/>
<feature type="signal peptide" evidence="2">
    <location>
        <begin position="1"/>
        <end position="21"/>
    </location>
</feature>
<evidence type="ECO:0000313" key="4">
    <source>
        <dbReference type="Proteomes" id="UP001054902"/>
    </source>
</evidence>
<accession>A0AAD3D4Q4</accession>
<evidence type="ECO:0000256" key="1">
    <source>
        <dbReference type="SAM" id="MobiDB-lite"/>
    </source>
</evidence>
<feature type="compositionally biased region" description="Low complexity" evidence="1">
    <location>
        <begin position="143"/>
        <end position="157"/>
    </location>
</feature>
<protein>
    <recommendedName>
        <fullName evidence="5">SEA domain-containing protein</fullName>
    </recommendedName>
</protein>
<dbReference type="EMBL" id="BLLK01000058">
    <property type="protein sequence ID" value="GFH57728.1"/>
    <property type="molecule type" value="Genomic_DNA"/>
</dbReference>
<sequence length="572" mass="60224">MKFRQALILSVFACLAYEVCSLDAHTKPVRRLKSSKSDKSSKESKSSSKSYKSIKDSKSASGVKIYSAKSDKSTKSLSVKSQADPSLSAQQIVFTRKPTHAPKSALKVVNTHAPIDPSVAALDTNGTESSKSGKGSKSKSSKSKSSSSKSMKSTKSSKNTDEDTIVSMKSSKSKSSKSDTTDVDRTVSTLAPTSSPSSFPSSAPVKTTTRVRVTDSPTFAPVTSPPTASPIASPTASPVRSVTTAAPVESTADEGTSMPTVSPIDSSLGKNLQDENCKVSSEGLFGTSSSTQIVIPYFYKMEYKDAADPEEITSKLENYLSDEVVSTSGIFEGCSGSDSNADSSTGNIVGLSSLPEDRINNPDCGDNCVVVEGRMTFYLKGSSLSRRLGNSDLEIIEAKTAIEGAFQNEDNLKSASSDILKITYLQPNDESIINMDEEETGVGLGGSDGEGTARARGGMNTPGIIVLSSAIVALTGGLLAFCRSRTLSDAVGRSSVFDSSAEVFPGPNTLPAAPTCDDIDAIPPAPTHDEEQGAVEVSLDEKVLEIIYEDSRSIPDMEKDSFNSESSDEESI</sequence>
<reference evidence="3 4" key="1">
    <citation type="journal article" date="2021" name="Sci. Rep.">
        <title>The genome of the diatom Chaetoceros tenuissimus carries an ancient integrated fragment of an extant virus.</title>
        <authorList>
            <person name="Hongo Y."/>
            <person name="Kimura K."/>
            <person name="Takaki Y."/>
            <person name="Yoshida Y."/>
            <person name="Baba S."/>
            <person name="Kobayashi G."/>
            <person name="Nagasaki K."/>
            <person name="Hano T."/>
            <person name="Tomaru Y."/>
        </authorList>
    </citation>
    <scope>NUCLEOTIDE SEQUENCE [LARGE SCALE GENOMIC DNA]</scope>
    <source>
        <strain evidence="3 4">NIES-3715</strain>
    </source>
</reference>
<feature type="compositionally biased region" description="Basic and acidic residues" evidence="1">
    <location>
        <begin position="35"/>
        <end position="46"/>
    </location>
</feature>
<evidence type="ECO:0008006" key="5">
    <source>
        <dbReference type="Google" id="ProtNLM"/>
    </source>
</evidence>
<evidence type="ECO:0000256" key="2">
    <source>
        <dbReference type="SAM" id="SignalP"/>
    </source>
</evidence>
<organism evidence="3 4">
    <name type="scientific">Chaetoceros tenuissimus</name>
    <dbReference type="NCBI Taxonomy" id="426638"/>
    <lineage>
        <taxon>Eukaryota</taxon>
        <taxon>Sar</taxon>
        <taxon>Stramenopiles</taxon>
        <taxon>Ochrophyta</taxon>
        <taxon>Bacillariophyta</taxon>
        <taxon>Coscinodiscophyceae</taxon>
        <taxon>Chaetocerotophycidae</taxon>
        <taxon>Chaetocerotales</taxon>
        <taxon>Chaetocerotaceae</taxon>
        <taxon>Chaetoceros</taxon>
    </lineage>
</organism>
<feature type="compositionally biased region" description="Polar residues" evidence="1">
    <location>
        <begin position="75"/>
        <end position="93"/>
    </location>
</feature>
<feature type="compositionally biased region" description="Low complexity" evidence="1">
    <location>
        <begin position="186"/>
        <end position="204"/>
    </location>
</feature>
<dbReference type="Proteomes" id="UP001054902">
    <property type="component" value="Unassembled WGS sequence"/>
</dbReference>
<keyword evidence="2" id="KW-0732">Signal</keyword>
<feature type="chain" id="PRO_5042208073" description="SEA domain-containing protein" evidence="2">
    <location>
        <begin position="22"/>
        <end position="572"/>
    </location>
</feature>
<name>A0AAD3D4Q4_9STRA</name>
<feature type="compositionally biased region" description="Low complexity" evidence="1">
    <location>
        <begin position="229"/>
        <end position="238"/>
    </location>
</feature>
<feature type="compositionally biased region" description="Polar residues" evidence="1">
    <location>
        <begin position="253"/>
        <end position="269"/>
    </location>
</feature>
<feature type="region of interest" description="Disordered" evidence="1">
    <location>
        <begin position="28"/>
        <end position="269"/>
    </location>
</feature>
<evidence type="ECO:0000313" key="3">
    <source>
        <dbReference type="EMBL" id="GFH57728.1"/>
    </source>
</evidence>
<proteinExistence type="predicted"/>
<keyword evidence="4" id="KW-1185">Reference proteome</keyword>
<gene>
    <name evidence="3" type="ORF">CTEN210_14204</name>
</gene>
<feature type="compositionally biased region" description="Basic and acidic residues" evidence="1">
    <location>
        <begin position="176"/>
        <end position="185"/>
    </location>
</feature>
<comment type="caution">
    <text evidence="3">The sequence shown here is derived from an EMBL/GenBank/DDBJ whole genome shotgun (WGS) entry which is preliminary data.</text>
</comment>